<proteinExistence type="predicted"/>
<dbReference type="Pfam" id="PF12802">
    <property type="entry name" value="MarR_2"/>
    <property type="match status" value="1"/>
</dbReference>
<dbReference type="InterPro" id="IPR000835">
    <property type="entry name" value="HTH_MarR-typ"/>
</dbReference>
<accession>A0A2C9D9V9</accession>
<dbReference type="KEGG" id="hdi:HDIA_3561"/>
<evidence type="ECO:0000259" key="5">
    <source>
        <dbReference type="PROSITE" id="PS50995"/>
    </source>
</evidence>
<gene>
    <name evidence="6" type="primary">slyA_1</name>
    <name evidence="6" type="ORF">HDIA_3561</name>
</gene>
<keyword evidence="2" id="KW-0238">DNA-binding</keyword>
<keyword evidence="7" id="KW-1185">Reference proteome</keyword>
<dbReference type="PANTHER" id="PTHR42756">
    <property type="entry name" value="TRANSCRIPTIONAL REGULATOR, MARR"/>
    <property type="match status" value="1"/>
</dbReference>
<dbReference type="OrthoDB" id="7949807at2"/>
<evidence type="ECO:0000256" key="2">
    <source>
        <dbReference type="ARBA" id="ARBA00023125"/>
    </source>
</evidence>
<dbReference type="AlphaFoldDB" id="A0A2C9D9V9"/>
<dbReference type="RefSeq" id="WP_099557405.1">
    <property type="nucleotide sequence ID" value="NZ_LT960614.1"/>
</dbReference>
<dbReference type="PANTHER" id="PTHR42756:SF1">
    <property type="entry name" value="TRANSCRIPTIONAL REPRESSOR OF EMRAB OPERON"/>
    <property type="match status" value="1"/>
</dbReference>
<dbReference type="EMBL" id="LT960614">
    <property type="protein sequence ID" value="SON57102.1"/>
    <property type="molecule type" value="Genomic_DNA"/>
</dbReference>
<organism evidence="6 7">
    <name type="scientific">Hartmannibacter diazotrophicus</name>
    <dbReference type="NCBI Taxonomy" id="1482074"/>
    <lineage>
        <taxon>Bacteria</taxon>
        <taxon>Pseudomonadati</taxon>
        <taxon>Pseudomonadota</taxon>
        <taxon>Alphaproteobacteria</taxon>
        <taxon>Hyphomicrobiales</taxon>
        <taxon>Pleomorphomonadaceae</taxon>
        <taxon>Hartmannibacter</taxon>
    </lineage>
</organism>
<dbReference type="Proteomes" id="UP000223606">
    <property type="component" value="Chromosome 1"/>
</dbReference>
<sequence>MTEIHEPTLGYLLHDTTRLMRRRFDRIAGTSGLTRAQWQVLAVLWRDEGINQTAIADRLDLEPISVCRLVDRMETAGWVERRQDPTDRRARLVFMTEAARPAFTEMKALGSGIFDEMMAGFTEEERDQLMTLLKRCHANLTERNRGDADDGADAPVEASARGTAAKEAAG</sequence>
<dbReference type="SUPFAM" id="SSF46785">
    <property type="entry name" value="Winged helix' DNA-binding domain"/>
    <property type="match status" value="1"/>
</dbReference>
<evidence type="ECO:0000256" key="1">
    <source>
        <dbReference type="ARBA" id="ARBA00023015"/>
    </source>
</evidence>
<dbReference type="PROSITE" id="PS01117">
    <property type="entry name" value="HTH_MARR_1"/>
    <property type="match status" value="1"/>
</dbReference>
<dbReference type="InterPro" id="IPR023187">
    <property type="entry name" value="Tscrpt_reg_MarR-type_CS"/>
</dbReference>
<evidence type="ECO:0000256" key="3">
    <source>
        <dbReference type="ARBA" id="ARBA00023163"/>
    </source>
</evidence>
<evidence type="ECO:0000256" key="4">
    <source>
        <dbReference type="SAM" id="MobiDB-lite"/>
    </source>
</evidence>
<evidence type="ECO:0000313" key="6">
    <source>
        <dbReference type="EMBL" id="SON57102.1"/>
    </source>
</evidence>
<evidence type="ECO:0000313" key="7">
    <source>
        <dbReference type="Proteomes" id="UP000223606"/>
    </source>
</evidence>
<dbReference type="SMART" id="SM00347">
    <property type="entry name" value="HTH_MARR"/>
    <property type="match status" value="1"/>
</dbReference>
<dbReference type="GO" id="GO:0003700">
    <property type="term" value="F:DNA-binding transcription factor activity"/>
    <property type="evidence" value="ECO:0007669"/>
    <property type="project" value="InterPro"/>
</dbReference>
<protein>
    <submittedName>
        <fullName evidence="6">Salmolysin</fullName>
    </submittedName>
</protein>
<name>A0A2C9D9V9_9HYPH</name>
<dbReference type="PROSITE" id="PS50995">
    <property type="entry name" value="HTH_MARR_2"/>
    <property type="match status" value="1"/>
</dbReference>
<feature type="region of interest" description="Disordered" evidence="4">
    <location>
        <begin position="143"/>
        <end position="170"/>
    </location>
</feature>
<dbReference type="Gene3D" id="1.10.10.10">
    <property type="entry name" value="Winged helix-like DNA-binding domain superfamily/Winged helix DNA-binding domain"/>
    <property type="match status" value="1"/>
</dbReference>
<dbReference type="GO" id="GO:0003677">
    <property type="term" value="F:DNA binding"/>
    <property type="evidence" value="ECO:0007669"/>
    <property type="project" value="UniProtKB-KW"/>
</dbReference>
<reference evidence="7" key="1">
    <citation type="submission" date="2017-09" db="EMBL/GenBank/DDBJ databases">
        <title>Genome sequence of Nannocystis excedens DSM 71.</title>
        <authorList>
            <person name="Blom J."/>
        </authorList>
    </citation>
    <scope>NUCLEOTIDE SEQUENCE [LARGE SCALE GENOMIC DNA]</scope>
    <source>
        <strain evidence="7">type strain: E19</strain>
    </source>
</reference>
<dbReference type="InterPro" id="IPR036390">
    <property type="entry name" value="WH_DNA-bd_sf"/>
</dbReference>
<keyword evidence="1" id="KW-0805">Transcription regulation</keyword>
<dbReference type="InterPro" id="IPR036388">
    <property type="entry name" value="WH-like_DNA-bd_sf"/>
</dbReference>
<dbReference type="PRINTS" id="PR00598">
    <property type="entry name" value="HTHMARR"/>
</dbReference>
<keyword evidence="3" id="KW-0804">Transcription</keyword>
<feature type="domain" description="HTH marR-type" evidence="5">
    <location>
        <begin position="6"/>
        <end position="138"/>
    </location>
</feature>